<proteinExistence type="predicted"/>
<dbReference type="Proteomes" id="UP000198211">
    <property type="component" value="Unassembled WGS sequence"/>
</dbReference>
<dbReference type="AlphaFoldDB" id="A0A225WCR6"/>
<evidence type="ECO:0000259" key="2">
    <source>
        <dbReference type="PROSITE" id="PS50175"/>
    </source>
</evidence>
<organism evidence="3 4">
    <name type="scientific">Phytophthora megakarya</name>
    <dbReference type="NCBI Taxonomy" id="4795"/>
    <lineage>
        <taxon>Eukaryota</taxon>
        <taxon>Sar</taxon>
        <taxon>Stramenopiles</taxon>
        <taxon>Oomycota</taxon>
        <taxon>Peronosporomycetes</taxon>
        <taxon>Peronosporales</taxon>
        <taxon>Peronosporaceae</taxon>
        <taxon>Phytophthora</taxon>
    </lineage>
</organism>
<name>A0A225WCR6_9STRA</name>
<gene>
    <name evidence="3" type="ORF">PHMEG_00011217</name>
</gene>
<dbReference type="GO" id="GO:0003676">
    <property type="term" value="F:nucleic acid binding"/>
    <property type="evidence" value="ECO:0007669"/>
    <property type="project" value="InterPro"/>
</dbReference>
<dbReference type="GO" id="GO:0004190">
    <property type="term" value="F:aspartic-type endopeptidase activity"/>
    <property type="evidence" value="ECO:0007669"/>
    <property type="project" value="InterPro"/>
</dbReference>
<dbReference type="Pfam" id="PF00098">
    <property type="entry name" value="zf-CCHC"/>
    <property type="match status" value="1"/>
</dbReference>
<reference evidence="4" key="1">
    <citation type="submission" date="2017-03" db="EMBL/GenBank/DDBJ databases">
        <title>Phytopthora megakarya and P. palmivora, two closely related causual agents of cacao black pod achieved similar genome size and gene model numbers by different mechanisms.</title>
        <authorList>
            <person name="Ali S."/>
            <person name="Shao J."/>
            <person name="Larry D.J."/>
            <person name="Kronmiller B."/>
            <person name="Shen D."/>
            <person name="Strem M.D."/>
            <person name="Melnick R.L."/>
            <person name="Guiltinan M.J."/>
            <person name="Tyler B.M."/>
            <person name="Meinhardt L.W."/>
            <person name="Bailey B.A."/>
        </authorList>
    </citation>
    <scope>NUCLEOTIDE SEQUENCE [LARGE SCALE GENOMIC DNA]</scope>
    <source>
        <strain evidence="4">zdho120</strain>
    </source>
</reference>
<dbReference type="InterPro" id="IPR001969">
    <property type="entry name" value="Aspartic_peptidase_AS"/>
</dbReference>
<keyword evidence="4" id="KW-1185">Reference proteome</keyword>
<dbReference type="PROSITE" id="PS50175">
    <property type="entry name" value="ASP_PROT_RETROV"/>
    <property type="match status" value="1"/>
</dbReference>
<dbReference type="GO" id="GO:0008270">
    <property type="term" value="F:zinc ion binding"/>
    <property type="evidence" value="ECO:0007669"/>
    <property type="project" value="InterPro"/>
</dbReference>
<protein>
    <recommendedName>
        <fullName evidence="2">Peptidase A2 domain-containing protein</fullName>
    </recommendedName>
</protein>
<comment type="caution">
    <text evidence="3">The sequence shown here is derived from an EMBL/GenBank/DDBJ whole genome shotgun (WGS) entry which is preliminary data.</text>
</comment>
<dbReference type="InterPro" id="IPR001878">
    <property type="entry name" value="Znf_CCHC"/>
</dbReference>
<evidence type="ECO:0000313" key="4">
    <source>
        <dbReference type="Proteomes" id="UP000198211"/>
    </source>
</evidence>
<feature type="compositionally biased region" description="Basic and acidic residues" evidence="1">
    <location>
        <begin position="228"/>
        <end position="237"/>
    </location>
</feature>
<dbReference type="GO" id="GO:0006508">
    <property type="term" value="P:proteolysis"/>
    <property type="evidence" value="ECO:0007669"/>
    <property type="project" value="InterPro"/>
</dbReference>
<feature type="region of interest" description="Disordered" evidence="1">
    <location>
        <begin position="198"/>
        <end position="238"/>
    </location>
</feature>
<evidence type="ECO:0000313" key="3">
    <source>
        <dbReference type="EMBL" id="OWZ15194.1"/>
    </source>
</evidence>
<feature type="domain" description="Peptidase A2" evidence="2">
    <location>
        <begin position="83"/>
        <end position="98"/>
    </location>
</feature>
<accession>A0A225WCR6</accession>
<dbReference type="InterPro" id="IPR001995">
    <property type="entry name" value="Peptidase_A2_cat"/>
</dbReference>
<evidence type="ECO:0000256" key="1">
    <source>
        <dbReference type="SAM" id="MobiDB-lite"/>
    </source>
</evidence>
<sequence>MAESSGPSTKKLPAQSRLCFKCSSIEHRVKDCPSVAPGDAEKLNHEWRERKRAAAISSINALGGMEQASACAAAVIEETVTVEEVLLDTGADTTVVSRGLVRELKRSGVQLRLNKGDPHVLRPFGSKPIRTAWHIIFDKVQLTTVAGPLMLRQLRAWVHEGERETSSLILYRFVMRRLGYSVDALLAEAREQQKEFDLEKMETGPETSDDDKMLTATPELLMPPPDDDPQKSLKPSEKIVTGNNSCGCNIYSKDIMTCSAFRFDGILQFELHLSGCRYAKARHR</sequence>
<dbReference type="EMBL" id="NBNE01001176">
    <property type="protein sequence ID" value="OWZ15194.1"/>
    <property type="molecule type" value="Genomic_DNA"/>
</dbReference>
<dbReference type="PROSITE" id="PS00141">
    <property type="entry name" value="ASP_PROTEASE"/>
    <property type="match status" value="1"/>
</dbReference>